<accession>A0AA87ZSH1</accession>
<dbReference type="PANTHER" id="PTHR28498:SF1">
    <property type="entry name" value="ZINC FINGER SWIM DOMAIN-CONTAINING PROTEIN 7"/>
    <property type="match status" value="1"/>
</dbReference>
<dbReference type="GO" id="GO:0097196">
    <property type="term" value="C:Shu complex"/>
    <property type="evidence" value="ECO:0007669"/>
    <property type="project" value="TreeGrafter"/>
</dbReference>
<name>A0AA87ZSH1_FICCA</name>
<dbReference type="PANTHER" id="PTHR28498">
    <property type="entry name" value="ZINC FINGER SWIM DOMAIN-CONTAINING PROTEIN 7"/>
    <property type="match status" value="1"/>
</dbReference>
<dbReference type="GO" id="GO:0000724">
    <property type="term" value="P:double-strand break repair via homologous recombination"/>
    <property type="evidence" value="ECO:0007669"/>
    <property type="project" value="TreeGrafter"/>
</dbReference>
<gene>
    <name evidence="1" type="ORF">TIFTF001_007057</name>
</gene>
<dbReference type="Proteomes" id="UP001187192">
    <property type="component" value="Unassembled WGS sequence"/>
</dbReference>
<proteinExistence type="predicted"/>
<dbReference type="Gramene" id="FCD_00009600-RA">
    <property type="protein sequence ID" value="FCD_00009600-RA:cds"/>
    <property type="gene ID" value="FCD_00009600"/>
</dbReference>
<evidence type="ECO:0000313" key="1">
    <source>
        <dbReference type="EMBL" id="GMN37725.1"/>
    </source>
</evidence>
<comment type="caution">
    <text evidence="1">The sequence shown here is derived from an EMBL/GenBank/DDBJ whole genome shotgun (WGS) entry which is preliminary data.</text>
</comment>
<dbReference type="EMBL" id="BTGU01000007">
    <property type="protein sequence ID" value="GMN37725.1"/>
    <property type="molecule type" value="Genomic_DNA"/>
</dbReference>
<keyword evidence="2" id="KW-1185">Reference proteome</keyword>
<reference evidence="1" key="1">
    <citation type="submission" date="2023-07" db="EMBL/GenBank/DDBJ databases">
        <title>draft genome sequence of fig (Ficus carica).</title>
        <authorList>
            <person name="Takahashi T."/>
            <person name="Nishimura K."/>
        </authorList>
    </citation>
    <scope>NUCLEOTIDE SEQUENCE</scope>
</reference>
<evidence type="ECO:0000313" key="2">
    <source>
        <dbReference type="Proteomes" id="UP001187192"/>
    </source>
</evidence>
<sequence>MKSNQLVQEKNLKNVAVEDDQLSILIFLFGKNFERAIRIVDQKGVVGESKRKEEYFCFPEHFCACYSFYYDIVIKAEQPCCKHQLAARLAASLKSCIEVEASDEQLALLLSKLYHVMCKTQLRNYEAEPVDTGEPYSEYSNKGKTFITVTH</sequence>
<protein>
    <recommendedName>
        <fullName evidence="3">SWIM-type domain-containing protein</fullName>
    </recommendedName>
</protein>
<evidence type="ECO:0008006" key="3">
    <source>
        <dbReference type="Google" id="ProtNLM"/>
    </source>
</evidence>
<organism evidence="1 2">
    <name type="scientific">Ficus carica</name>
    <name type="common">Common fig</name>
    <dbReference type="NCBI Taxonomy" id="3494"/>
    <lineage>
        <taxon>Eukaryota</taxon>
        <taxon>Viridiplantae</taxon>
        <taxon>Streptophyta</taxon>
        <taxon>Embryophyta</taxon>
        <taxon>Tracheophyta</taxon>
        <taxon>Spermatophyta</taxon>
        <taxon>Magnoliopsida</taxon>
        <taxon>eudicotyledons</taxon>
        <taxon>Gunneridae</taxon>
        <taxon>Pentapetalae</taxon>
        <taxon>rosids</taxon>
        <taxon>fabids</taxon>
        <taxon>Rosales</taxon>
        <taxon>Moraceae</taxon>
        <taxon>Ficeae</taxon>
        <taxon>Ficus</taxon>
    </lineage>
</organism>
<dbReference type="AlphaFoldDB" id="A0AA87ZSH1"/>